<dbReference type="Proteomes" id="UP001595841">
    <property type="component" value="Unassembled WGS sequence"/>
</dbReference>
<evidence type="ECO:0000256" key="1">
    <source>
        <dbReference type="ARBA" id="ARBA00022723"/>
    </source>
</evidence>
<dbReference type="InterPro" id="IPR017850">
    <property type="entry name" value="Alkaline_phosphatase_core_sf"/>
</dbReference>
<dbReference type="InterPro" id="IPR000917">
    <property type="entry name" value="Sulfatase_N"/>
</dbReference>
<gene>
    <name evidence="4" type="ORF">ACFOWS_04995</name>
</gene>
<keyword evidence="2" id="KW-0378">Hydrolase</keyword>
<feature type="domain" description="Sulfatase N-terminal" evidence="3">
    <location>
        <begin position="40"/>
        <end position="397"/>
    </location>
</feature>
<sequence length="499" mass="57015">MGFYFRLLVLACFISPFLGCKNTTPKDDGSTKADITSDRPNIIFIMDDQHRWDALGKINSQVITPTLDSLATHGIYFSQAVCQAPMCVPSRNSIMFGLYPNQTGVFRNNGGVPDSLIPGKTMAQYFKDAGYETAGFGKTHWGKYKTNTRGFETRYVSEIPEDGAISMAEMNPDAKARYDVEIAPMGAGEENNLGYLGFTSKLPESDHRDGWITKQAIDYIKKRNDERPLFFYLSYMKPHAGHNVPEGYEDLYAADTIQYAQQPPWEADYSPHSEGVNRRDMYEDYWKNASEEEWKLMTMRYYANVTWIDNMMGRTLKALKDKGILDNAIVIYTSDHGEMLGERYYRFNKYNLYEASVRVPMILSGSALPNTVQKNTVNNRPVENIDVLPTLLSAANIDLDKELPGQDLLGPIKRSGSFSALHEHDGEAAFMWRTQEYKLILVFERQKMVEDYKEEHILTGEFYNLSKDPNEWDDLYGNESVQEIQNKFTKALVAHLQKQ</sequence>
<dbReference type="PANTHER" id="PTHR45953">
    <property type="entry name" value="IDURONATE 2-SULFATASE"/>
    <property type="match status" value="1"/>
</dbReference>
<name>A0ABV8PIX4_9FLAO</name>
<dbReference type="EMBL" id="JBHSCL010000004">
    <property type="protein sequence ID" value="MFC4219474.1"/>
    <property type="molecule type" value="Genomic_DNA"/>
</dbReference>
<keyword evidence="1" id="KW-0479">Metal-binding</keyword>
<dbReference type="PANTHER" id="PTHR45953:SF1">
    <property type="entry name" value="IDURONATE 2-SULFATASE"/>
    <property type="match status" value="1"/>
</dbReference>
<organism evidence="4 5">
    <name type="scientific">Flagellimonas marina</name>
    <dbReference type="NCBI Taxonomy" id="1775168"/>
    <lineage>
        <taxon>Bacteria</taxon>
        <taxon>Pseudomonadati</taxon>
        <taxon>Bacteroidota</taxon>
        <taxon>Flavobacteriia</taxon>
        <taxon>Flavobacteriales</taxon>
        <taxon>Flavobacteriaceae</taxon>
        <taxon>Flagellimonas</taxon>
    </lineage>
</organism>
<evidence type="ECO:0000313" key="4">
    <source>
        <dbReference type="EMBL" id="MFC4219474.1"/>
    </source>
</evidence>
<reference evidence="5" key="1">
    <citation type="journal article" date="2019" name="Int. J. Syst. Evol. Microbiol.">
        <title>The Global Catalogue of Microorganisms (GCM) 10K type strain sequencing project: providing services to taxonomists for standard genome sequencing and annotation.</title>
        <authorList>
            <consortium name="The Broad Institute Genomics Platform"/>
            <consortium name="The Broad Institute Genome Sequencing Center for Infectious Disease"/>
            <person name="Wu L."/>
            <person name="Ma J."/>
        </authorList>
    </citation>
    <scope>NUCLEOTIDE SEQUENCE [LARGE SCALE GENOMIC DNA]</scope>
    <source>
        <strain evidence="5">CGMCC 1.15774</strain>
    </source>
</reference>
<accession>A0ABV8PIX4</accession>
<keyword evidence="5" id="KW-1185">Reference proteome</keyword>
<evidence type="ECO:0000313" key="5">
    <source>
        <dbReference type="Proteomes" id="UP001595841"/>
    </source>
</evidence>
<dbReference type="SUPFAM" id="SSF53649">
    <property type="entry name" value="Alkaline phosphatase-like"/>
    <property type="match status" value="1"/>
</dbReference>
<dbReference type="RefSeq" id="WP_379762858.1">
    <property type="nucleotide sequence ID" value="NZ_JBHSCL010000004.1"/>
</dbReference>
<evidence type="ECO:0000259" key="3">
    <source>
        <dbReference type="Pfam" id="PF00884"/>
    </source>
</evidence>
<protein>
    <submittedName>
        <fullName evidence="4">Sulfatase</fullName>
    </submittedName>
</protein>
<evidence type="ECO:0000256" key="2">
    <source>
        <dbReference type="ARBA" id="ARBA00022801"/>
    </source>
</evidence>
<dbReference type="Pfam" id="PF00884">
    <property type="entry name" value="Sulfatase"/>
    <property type="match status" value="1"/>
</dbReference>
<dbReference type="Gene3D" id="3.40.720.10">
    <property type="entry name" value="Alkaline Phosphatase, subunit A"/>
    <property type="match status" value="1"/>
</dbReference>
<comment type="caution">
    <text evidence="4">The sequence shown here is derived from an EMBL/GenBank/DDBJ whole genome shotgun (WGS) entry which is preliminary data.</text>
</comment>
<proteinExistence type="predicted"/>